<keyword evidence="7" id="KW-1185">Reference proteome</keyword>
<accession>A0A395JIR3</accession>
<dbReference type="RefSeq" id="WP_113954763.1">
    <property type="nucleotide sequence ID" value="NZ_QNRT01000003.1"/>
</dbReference>
<feature type="domain" description="Alanine racemase N-terminal" evidence="5">
    <location>
        <begin position="46"/>
        <end position="229"/>
    </location>
</feature>
<feature type="modified residue" description="N6-(pyridoxal phosphate)lysine" evidence="2 3">
    <location>
        <position position="39"/>
    </location>
</feature>
<dbReference type="GO" id="GO:0030170">
    <property type="term" value="F:pyridoxal phosphate binding"/>
    <property type="evidence" value="ECO:0007669"/>
    <property type="project" value="UniProtKB-UniRule"/>
</dbReference>
<dbReference type="InterPro" id="IPR001608">
    <property type="entry name" value="Ala_racemase_N"/>
</dbReference>
<dbReference type="NCBIfam" id="TIGR00044">
    <property type="entry name" value="YggS family pyridoxal phosphate-dependent enzyme"/>
    <property type="match status" value="1"/>
</dbReference>
<comment type="caution">
    <text evidence="6">The sequence shown here is derived from an EMBL/GenBank/DDBJ whole genome shotgun (WGS) entry which is preliminary data.</text>
</comment>
<evidence type="ECO:0000259" key="5">
    <source>
        <dbReference type="Pfam" id="PF01168"/>
    </source>
</evidence>
<evidence type="ECO:0000256" key="4">
    <source>
        <dbReference type="RuleBase" id="RU004514"/>
    </source>
</evidence>
<name>A0A395JIR3_9GAMM</name>
<gene>
    <name evidence="6" type="ORF">DFR28_103188</name>
</gene>
<dbReference type="FunCoup" id="A0A395JIR3">
    <property type="interactions" value="537"/>
</dbReference>
<comment type="function">
    <text evidence="2">Pyridoxal 5'-phosphate (PLP)-binding protein, which is involved in PLP homeostasis.</text>
</comment>
<comment type="similarity">
    <text evidence="2 4">Belongs to the pyridoxal phosphate-binding protein YggS/PROSC family.</text>
</comment>
<proteinExistence type="inferred from homology"/>
<evidence type="ECO:0000313" key="6">
    <source>
        <dbReference type="EMBL" id="RBP49763.1"/>
    </source>
</evidence>
<protein>
    <recommendedName>
        <fullName evidence="2">Pyridoxal phosphate homeostasis protein</fullName>
        <shortName evidence="2">PLP homeostasis protein</shortName>
    </recommendedName>
</protein>
<dbReference type="PANTHER" id="PTHR10146:SF14">
    <property type="entry name" value="PYRIDOXAL PHOSPHATE HOMEOSTASIS PROTEIN"/>
    <property type="match status" value="1"/>
</dbReference>
<sequence>MSNHDYASQQLSKVLSRIHNACTEANRESHSVRLIGASKRQTPDLIRAFYDCGLKHTGENYLQEALDKQAELTDTRLEWHFIGQIQSNKTKLIANHFAWIHGIDRLKIARRIVQHNEREQQPKLLVQINIDDEDSKAGVAYSEAPDLCAQIANLDGAQLVGFMLIPKAQTDSHAQRATFAKARELLSLTNQRHGLGMNELSMGMSNDVESAIAEGSTMVRVGTDLFGARQ</sequence>
<dbReference type="PIRSF" id="PIRSF004848">
    <property type="entry name" value="YBL036c_PLPDEIII"/>
    <property type="match status" value="1"/>
</dbReference>
<dbReference type="InParanoid" id="A0A395JIR3"/>
<dbReference type="FunFam" id="3.20.20.10:FF:000018">
    <property type="entry name" value="Pyridoxal phosphate homeostasis protein"/>
    <property type="match status" value="1"/>
</dbReference>
<evidence type="ECO:0000256" key="2">
    <source>
        <dbReference type="HAMAP-Rule" id="MF_02087"/>
    </source>
</evidence>
<dbReference type="HAMAP" id="MF_02087">
    <property type="entry name" value="PLP_homeostasis"/>
    <property type="match status" value="1"/>
</dbReference>
<dbReference type="Pfam" id="PF01168">
    <property type="entry name" value="Ala_racemase_N"/>
    <property type="match status" value="1"/>
</dbReference>
<evidence type="ECO:0000256" key="1">
    <source>
        <dbReference type="ARBA" id="ARBA00022898"/>
    </source>
</evidence>
<dbReference type="InterPro" id="IPR029066">
    <property type="entry name" value="PLP-binding_barrel"/>
</dbReference>
<evidence type="ECO:0000256" key="3">
    <source>
        <dbReference type="PIRSR" id="PIRSR004848-1"/>
    </source>
</evidence>
<dbReference type="EMBL" id="QNRT01000003">
    <property type="protein sequence ID" value="RBP49763.1"/>
    <property type="molecule type" value="Genomic_DNA"/>
</dbReference>
<dbReference type="PROSITE" id="PS01211">
    <property type="entry name" value="UPF0001"/>
    <property type="match status" value="1"/>
</dbReference>
<dbReference type="Gene3D" id="3.20.20.10">
    <property type="entry name" value="Alanine racemase"/>
    <property type="match status" value="1"/>
</dbReference>
<dbReference type="Proteomes" id="UP000253083">
    <property type="component" value="Unassembled WGS sequence"/>
</dbReference>
<dbReference type="SUPFAM" id="SSF51419">
    <property type="entry name" value="PLP-binding barrel"/>
    <property type="match status" value="1"/>
</dbReference>
<dbReference type="PANTHER" id="PTHR10146">
    <property type="entry name" value="PROLINE SYNTHETASE CO-TRANSCRIBED BACTERIAL HOMOLOG PROTEIN"/>
    <property type="match status" value="1"/>
</dbReference>
<keyword evidence="1 2" id="KW-0663">Pyridoxal phosphate</keyword>
<dbReference type="AlphaFoldDB" id="A0A395JIR3"/>
<dbReference type="OrthoDB" id="9804072at2"/>
<reference evidence="6 7" key="1">
    <citation type="submission" date="2018-06" db="EMBL/GenBank/DDBJ databases">
        <title>Genomic Encyclopedia of Type Strains, Phase IV (KMG-IV): sequencing the most valuable type-strain genomes for metagenomic binning, comparative biology and taxonomic classification.</title>
        <authorList>
            <person name="Goeker M."/>
        </authorList>
    </citation>
    <scope>NUCLEOTIDE SEQUENCE [LARGE SCALE GENOMIC DNA]</scope>
    <source>
        <strain evidence="6 7">DSM 24032</strain>
    </source>
</reference>
<dbReference type="InterPro" id="IPR011078">
    <property type="entry name" value="PyrdxlP_homeostasis"/>
</dbReference>
<evidence type="ECO:0000313" key="7">
    <source>
        <dbReference type="Proteomes" id="UP000253083"/>
    </source>
</evidence>
<organism evidence="6 7">
    <name type="scientific">Arenicella xantha</name>
    <dbReference type="NCBI Taxonomy" id="644221"/>
    <lineage>
        <taxon>Bacteria</taxon>
        <taxon>Pseudomonadati</taxon>
        <taxon>Pseudomonadota</taxon>
        <taxon>Gammaproteobacteria</taxon>
        <taxon>Arenicellales</taxon>
        <taxon>Arenicellaceae</taxon>
        <taxon>Arenicella</taxon>
    </lineage>
</organism>
<comment type="cofactor">
    <cofactor evidence="3">
        <name>pyridoxal 5'-phosphate</name>
        <dbReference type="ChEBI" id="CHEBI:597326"/>
    </cofactor>
</comment>